<dbReference type="Pfam" id="PF00126">
    <property type="entry name" value="HTH_1"/>
    <property type="match status" value="1"/>
</dbReference>
<dbReference type="Pfam" id="PF03466">
    <property type="entry name" value="LysR_substrate"/>
    <property type="match status" value="1"/>
</dbReference>
<keyword evidence="4" id="KW-0804">Transcription</keyword>
<dbReference type="RefSeq" id="WP_012799817.1">
    <property type="nucleotide sequence ID" value="NC_013165.1"/>
</dbReference>
<dbReference type="InterPro" id="IPR050950">
    <property type="entry name" value="HTH-type_LysR_regulators"/>
</dbReference>
<keyword evidence="2" id="KW-0805">Transcription regulation</keyword>
<sequence length="294" mass="32791">MELRTLKYFIALVREGNITNAAKALHVTQPTLSRQLATLEQELGVQLYTRGHKTISLTEQGNVLYRYAESIVGLAEKCEEEISLPEHTVAGAVHIGVGETKLVAMLAQAMERTRREYPNIMFELSAGNSADLMDGLNKGRYDFLLECEVRPHVNLNVLKLPVKDQWGLIVRGDSPLAKLDAVGPVEFVTTPIIMSQQGVGSARMKDWLGDRYDDLVVSATYNLPHVGKFLVREGLGAMMTYGGLFDEKRSDDLRFVPLSPMIESTQGVVWRKVTPSKPAQAFLVELQQLCDEMR</sequence>
<dbReference type="EMBL" id="CP001684">
    <property type="protein sequence ID" value="ACV23721.1"/>
    <property type="molecule type" value="Genomic_DNA"/>
</dbReference>
<proteinExistence type="inferred from homology"/>
<dbReference type="GO" id="GO:0003677">
    <property type="term" value="F:DNA binding"/>
    <property type="evidence" value="ECO:0007669"/>
    <property type="project" value="UniProtKB-KW"/>
</dbReference>
<dbReference type="AlphaFoldDB" id="C7N3J8"/>
<dbReference type="GO" id="GO:0003700">
    <property type="term" value="F:DNA-binding transcription factor activity"/>
    <property type="evidence" value="ECO:0007669"/>
    <property type="project" value="InterPro"/>
</dbReference>
<evidence type="ECO:0000256" key="4">
    <source>
        <dbReference type="ARBA" id="ARBA00023163"/>
    </source>
</evidence>
<accession>C7N3J8</accession>
<evidence type="ECO:0000256" key="2">
    <source>
        <dbReference type="ARBA" id="ARBA00023015"/>
    </source>
</evidence>
<dbReference type="InterPro" id="IPR036388">
    <property type="entry name" value="WH-like_DNA-bd_sf"/>
</dbReference>
<gene>
    <name evidence="6" type="ordered locus">Shel_27230</name>
</gene>
<dbReference type="eggNOG" id="COG0583">
    <property type="taxonomic scope" value="Bacteria"/>
</dbReference>
<dbReference type="GO" id="GO:0005829">
    <property type="term" value="C:cytosol"/>
    <property type="evidence" value="ECO:0007669"/>
    <property type="project" value="TreeGrafter"/>
</dbReference>
<keyword evidence="3" id="KW-0238">DNA-binding</keyword>
<dbReference type="KEGG" id="shi:Shel_27230"/>
<dbReference type="InterPro" id="IPR036390">
    <property type="entry name" value="WH_DNA-bd_sf"/>
</dbReference>
<feature type="domain" description="HTH lysR-type" evidence="5">
    <location>
        <begin position="1"/>
        <end position="58"/>
    </location>
</feature>
<evidence type="ECO:0000259" key="5">
    <source>
        <dbReference type="PROSITE" id="PS50931"/>
    </source>
</evidence>
<protein>
    <submittedName>
        <fullName evidence="6">Transcriptional regulator</fullName>
    </submittedName>
</protein>
<dbReference type="PANTHER" id="PTHR30419:SF8">
    <property type="entry name" value="NITROGEN ASSIMILATION TRANSCRIPTIONAL ACTIVATOR-RELATED"/>
    <property type="match status" value="1"/>
</dbReference>
<dbReference type="PRINTS" id="PR00039">
    <property type="entry name" value="HTHLYSR"/>
</dbReference>
<evidence type="ECO:0000256" key="3">
    <source>
        <dbReference type="ARBA" id="ARBA00023125"/>
    </source>
</evidence>
<dbReference type="SUPFAM" id="SSF46785">
    <property type="entry name" value="Winged helix' DNA-binding domain"/>
    <property type="match status" value="1"/>
</dbReference>
<evidence type="ECO:0000313" key="6">
    <source>
        <dbReference type="EMBL" id="ACV23721.1"/>
    </source>
</evidence>
<dbReference type="PROSITE" id="PS50931">
    <property type="entry name" value="HTH_LYSR"/>
    <property type="match status" value="1"/>
</dbReference>
<dbReference type="HOGENOM" id="CLU_039613_6_2_11"/>
<dbReference type="FunFam" id="1.10.10.10:FF:000001">
    <property type="entry name" value="LysR family transcriptional regulator"/>
    <property type="match status" value="1"/>
</dbReference>
<dbReference type="SUPFAM" id="SSF53850">
    <property type="entry name" value="Periplasmic binding protein-like II"/>
    <property type="match status" value="1"/>
</dbReference>
<dbReference type="PANTHER" id="PTHR30419">
    <property type="entry name" value="HTH-TYPE TRANSCRIPTIONAL REGULATOR YBHD"/>
    <property type="match status" value="1"/>
</dbReference>
<evidence type="ECO:0000313" key="7">
    <source>
        <dbReference type="Proteomes" id="UP000002026"/>
    </source>
</evidence>
<dbReference type="CDD" id="cd05466">
    <property type="entry name" value="PBP2_LTTR_substrate"/>
    <property type="match status" value="1"/>
</dbReference>
<reference evidence="6 7" key="1">
    <citation type="journal article" date="2009" name="Stand. Genomic Sci.">
        <title>Complete genome sequence of Slackia heliotrinireducens type strain (RHS 1).</title>
        <authorList>
            <person name="Pukall R."/>
            <person name="Lapidus A."/>
            <person name="Nolan M."/>
            <person name="Copeland A."/>
            <person name="Glavina Del Rio T."/>
            <person name="Lucas S."/>
            <person name="Chen F."/>
            <person name="Tice H."/>
            <person name="Cheng J.F."/>
            <person name="Chertkov O."/>
            <person name="Bruce D."/>
            <person name="Goodwin L."/>
            <person name="Kuske C."/>
            <person name="Brettin T."/>
            <person name="Detter J.C."/>
            <person name="Han C."/>
            <person name="Pitluck S."/>
            <person name="Pati A."/>
            <person name="Mavrommatis K."/>
            <person name="Ivanova N."/>
            <person name="Ovchinnikova G."/>
            <person name="Chen A."/>
            <person name="Palaniappan K."/>
            <person name="Schneider S."/>
            <person name="Rohde M."/>
            <person name="Chain P."/>
            <person name="D'haeseleer P."/>
            <person name="Goker M."/>
            <person name="Bristow J."/>
            <person name="Eisen J.A."/>
            <person name="Markowitz V."/>
            <person name="Kyrpides N.C."/>
            <person name="Klenk H.P."/>
            <person name="Hugenholtz P."/>
        </authorList>
    </citation>
    <scope>NUCLEOTIDE SEQUENCE [LARGE SCALE GENOMIC DNA]</scope>
    <source>
        <strain evidence="7">ATCC 29202 / DSM 20476 / NCTC 11029 / RHS 1</strain>
    </source>
</reference>
<comment type="similarity">
    <text evidence="1">Belongs to the LysR transcriptional regulatory family.</text>
</comment>
<keyword evidence="7" id="KW-1185">Reference proteome</keyword>
<dbReference type="Gene3D" id="1.10.10.10">
    <property type="entry name" value="Winged helix-like DNA-binding domain superfamily/Winged helix DNA-binding domain"/>
    <property type="match status" value="1"/>
</dbReference>
<dbReference type="STRING" id="471855.Shel_27230"/>
<dbReference type="Proteomes" id="UP000002026">
    <property type="component" value="Chromosome"/>
</dbReference>
<dbReference type="InterPro" id="IPR000847">
    <property type="entry name" value="LysR_HTH_N"/>
</dbReference>
<name>C7N3J8_SLAHD</name>
<dbReference type="InterPro" id="IPR005119">
    <property type="entry name" value="LysR_subst-bd"/>
</dbReference>
<dbReference type="Gene3D" id="3.40.190.10">
    <property type="entry name" value="Periplasmic binding protein-like II"/>
    <property type="match status" value="2"/>
</dbReference>
<evidence type="ECO:0000256" key="1">
    <source>
        <dbReference type="ARBA" id="ARBA00009437"/>
    </source>
</evidence>
<organism evidence="6 7">
    <name type="scientific">Slackia heliotrinireducens (strain ATCC 29202 / DSM 20476 / NCTC 11029 / RHS 1)</name>
    <name type="common">Peptococcus heliotrinreducens</name>
    <dbReference type="NCBI Taxonomy" id="471855"/>
    <lineage>
        <taxon>Bacteria</taxon>
        <taxon>Bacillati</taxon>
        <taxon>Actinomycetota</taxon>
        <taxon>Coriobacteriia</taxon>
        <taxon>Eggerthellales</taxon>
        <taxon>Eggerthellaceae</taxon>
        <taxon>Slackia</taxon>
    </lineage>
</organism>